<proteinExistence type="predicted"/>
<feature type="compositionally biased region" description="Low complexity" evidence="1">
    <location>
        <begin position="1294"/>
        <end position="1309"/>
    </location>
</feature>
<gene>
    <name evidence="2" type="ORF">CyHV1_ORF10</name>
</gene>
<protein>
    <submittedName>
        <fullName evidence="2">Protein ORF10</fullName>
    </submittedName>
</protein>
<dbReference type="EMBL" id="JQ815363">
    <property type="protein sequence ID" value="AFJ20320.1"/>
    <property type="molecule type" value="Genomic_DNA"/>
</dbReference>
<dbReference type="Proteomes" id="UP000118426">
    <property type="component" value="Segment"/>
</dbReference>
<sequence>MSSPTPQTPSTQLLQKEWQMICGVSHAPWTCRVIPNKAQEANLTRFTNALQLYSGKATLDKTAARLLSAMWSALSPAQQALTAWEMAGVLDRCTVPAYSTRKALEMPACVRRCLLMCSGRTFTSTTDEESSWLCHRRSTPLCCRGLSLLAYQPPTDCDVETIKAFRTSICVSQLVNTCKVLQGHTDLSVVNVCAQVTSPQLRYLAQPETAPIQPGRDSVDCETWVKWALSHFPGGSAWASYQCSPSAVAEPTPEDVDFTSLTSQPQWLMVADVAPPTPPAEEKEDEEEIPQVYDLAQMGHGSHVSLLCDMDDMDYGAFELADIFLGTGPAAPVAAVTVADFVTPNSPRKLMDVDELDPATPAEPGLDAIHPCSHEAYPRHVYESVSESEAEGHSEPKDTCDLTFGPVRTVAPQPPSPEHHVALLEDGETLTFVVPVHMIDVHYWGILMDILMQSNVPEHLRLTFMRKDLPMRRGTLRARAGAMVTLQARSRAVEMCVPSGASASGMLQMWQAEGHIWEESVECIKPILRCPYHLDEENTDIPITQVARLCFFLRHINHWLDGSENHPKHSGHVRVRRQQGLAAELLRVSMDCLSEKLAPSAFYASHTPTPNMANMICTGYAETPDASSWTPQDIQDIPVLGADALSLILQETLMPVQPAHYQPLQQQPIMPQCVYTEPEIHLQSVASVNPCESRPALTIAETARFTSELTESALEVMNKVPQGLTQDELSYDPRPVQGAQDARGVYVNNQSICLKAPLDRKYLPSYNKDPSCAFYIPMHGVDDPSNIPGDYYKEFCERACQYEERTRYRNLVKQKAFNMSDAMAYPPTHFAAAAYGSGPFDPNTYHDVGNAFRYHEKHFLPPINNTYDTIKRRATGAEQAALGAQSLETLVANFWGTHPEFRVKYDELVTLLKTQNLQPKFLKQVYAHAGLNPSDESPAAIKLSSSVTGCISDQLGFPLFFLSVEYFGSRAEQIVWWARTHTLRELLTEDFWARFITLWGCHRKMVMRLATADLCSNVRSAVRANRHVPVPEFHKQVSSGLQAVTRMHAGILPYMGETVPKMPAQPIHLRPYADKSFRDRLGCEEPTQKTVKVTDPKSGRSRKTRVTVPSNVRKPHTAPFFLPDKTLMLNLKRGNFVDEYAFFPIRATTMRDMQSLGFDPKAPSRTCNSSDNAAAMNLTNIVYCKNTNQEIASNNKARKDMELETTKGLAQCEGYNVEPRIRDLPCELMGSILVTASPTAESYLTPYPEPHIYKSLGRGRKNPLRTTDVKLPDVRTCSFAEITAYMEPIAQLERGSAAFSSPSPGSSYEPPRRRRRKN</sequence>
<dbReference type="GeneID" id="14011174"/>
<evidence type="ECO:0000313" key="2">
    <source>
        <dbReference type="EMBL" id="AFJ20320.1"/>
    </source>
</evidence>
<dbReference type="RefSeq" id="YP_007003685.1">
    <property type="nucleotide sequence ID" value="NC_019491.1"/>
</dbReference>
<feature type="region of interest" description="Disordered" evidence="1">
    <location>
        <begin position="1293"/>
        <end position="1318"/>
    </location>
</feature>
<evidence type="ECO:0000313" key="3">
    <source>
        <dbReference type="Proteomes" id="UP000118426"/>
    </source>
</evidence>
<accession>K7PCJ6</accession>
<keyword evidence="3" id="KW-1185">Reference proteome</keyword>
<evidence type="ECO:0000256" key="1">
    <source>
        <dbReference type="SAM" id="MobiDB-lite"/>
    </source>
</evidence>
<name>K7PCJ6_9VIRU</name>
<dbReference type="KEGG" id="vg:14011174"/>
<organism evidence="2 3">
    <name type="scientific">Cyprinid herpesvirus 1</name>
    <dbReference type="NCBI Taxonomy" id="317858"/>
    <lineage>
        <taxon>Viruses</taxon>
        <taxon>Duplodnaviria</taxon>
        <taxon>Heunggongvirae</taxon>
        <taxon>Peploviricota</taxon>
        <taxon>Herviviricetes</taxon>
        <taxon>Herpesvirales</taxon>
        <taxon>Alloherpesviridae</taxon>
        <taxon>Cyvirus</taxon>
        <taxon>Cyvirus cyprinidallo1</taxon>
    </lineage>
</organism>
<reference evidence="2 3" key="1">
    <citation type="journal article" date="2013" name="J. Virol.">
        <title>Comparative genomics of carp herpesviruses.</title>
        <authorList>
            <person name="Davison A.J."/>
            <person name="Kurobe T."/>
            <person name="Gatherer D."/>
            <person name="Cunningham C."/>
            <person name="Korf I."/>
            <person name="Fukuda H."/>
            <person name="Hedrick R.P."/>
            <person name="Waltzek T.B."/>
        </authorList>
    </citation>
    <scope>NUCLEOTIDE SEQUENCE [LARGE SCALE GENOMIC DNA]</scope>
    <source>
        <strain evidence="2">NG-J1</strain>
    </source>
</reference>